<dbReference type="Proteomes" id="UP000038009">
    <property type="component" value="Unassembled WGS sequence"/>
</dbReference>
<comment type="subunit">
    <text evidence="2">Homodimer.</text>
</comment>
<reference evidence="10 11" key="1">
    <citation type="journal article" date="2015" name="PLoS Pathog.">
        <title>Leptomonas seymouri: Adaptations to the Dixenous Life Cycle Analyzed by Genome Sequencing, Transcriptome Profiling and Co-infection with Leishmania donovani.</title>
        <authorList>
            <person name="Kraeva N."/>
            <person name="Butenko A."/>
            <person name="Hlavacova J."/>
            <person name="Kostygov A."/>
            <person name="Myskova J."/>
            <person name="Grybchuk D."/>
            <person name="Lestinova T."/>
            <person name="Votypka J."/>
            <person name="Volf P."/>
            <person name="Opperdoes F."/>
            <person name="Flegontov P."/>
            <person name="Lukes J."/>
            <person name="Yurchenko V."/>
        </authorList>
    </citation>
    <scope>NUCLEOTIDE SEQUENCE [LARGE SCALE GENOMIC DNA]</scope>
    <source>
        <strain evidence="10 11">ATCC 30220</strain>
    </source>
</reference>
<dbReference type="PANTHER" id="PTHR48099">
    <property type="entry name" value="C-1-TETRAHYDROFOLATE SYNTHASE, CYTOPLASMIC-RELATED"/>
    <property type="match status" value="1"/>
</dbReference>
<dbReference type="PRINTS" id="PR00085">
    <property type="entry name" value="THFDHDRGNASE"/>
</dbReference>
<protein>
    <submittedName>
        <fullName evidence="10">Putative C-1-tetrahydrofolate synthase cytoplasmic</fullName>
    </submittedName>
</protein>
<dbReference type="InterPro" id="IPR036291">
    <property type="entry name" value="NAD(P)-bd_dom_sf"/>
</dbReference>
<sequence>MPAKIIDGVAMAEEIRNDMKKVVAELRQQHNGQVPCLAFVIVGEQKASKSYVKFAHKALVEVGMTSLHVELPEDVSKEVLEASIEDLNNNPNCHGILVQFPLPNFQSELLVVEKINPSKDVDGLRCRFRGLNCCHMQDPFFISCAAMGVMEMLRRCSIDMDGKHAVVLGKGSVVGVPVAALLLKKCVLTIIDSSSSIEETMHSLGSADIVVSAIGKPGHIRGEWIKEGAVVVDVGTTPVADPTKKDGYRLVGDVCFEEAAARASWISPVPGGAGPMTVAMLLRNTLSAFMLTVGGLSPAYK</sequence>
<dbReference type="Gene3D" id="3.40.50.10860">
    <property type="entry name" value="Leucine Dehydrogenase, chain A, domain 1"/>
    <property type="match status" value="1"/>
</dbReference>
<dbReference type="SUPFAM" id="SSF51735">
    <property type="entry name" value="NAD(P)-binding Rossmann-fold domains"/>
    <property type="match status" value="1"/>
</dbReference>
<dbReference type="GO" id="GO:0035999">
    <property type="term" value="P:tetrahydrofolate interconversion"/>
    <property type="evidence" value="ECO:0007669"/>
    <property type="project" value="TreeGrafter"/>
</dbReference>
<evidence type="ECO:0000313" key="10">
    <source>
        <dbReference type="EMBL" id="KPI85904.1"/>
    </source>
</evidence>
<evidence type="ECO:0000259" key="9">
    <source>
        <dbReference type="Pfam" id="PF02882"/>
    </source>
</evidence>
<feature type="domain" description="Tetrahydrofolate dehydrogenase/cyclohydrolase NAD(P)-binding" evidence="9">
    <location>
        <begin position="143"/>
        <end position="289"/>
    </location>
</feature>
<comment type="caution">
    <text evidence="10">The sequence shown here is derived from an EMBL/GenBank/DDBJ whole genome shotgun (WGS) entry which is preliminary data.</text>
</comment>
<dbReference type="Gene3D" id="3.40.50.720">
    <property type="entry name" value="NAD(P)-binding Rossmann-like Domain"/>
    <property type="match status" value="1"/>
</dbReference>
<accession>A0A0N1PCP1</accession>
<evidence type="ECO:0000256" key="3">
    <source>
        <dbReference type="ARBA" id="ARBA00022563"/>
    </source>
</evidence>
<evidence type="ECO:0000259" key="8">
    <source>
        <dbReference type="Pfam" id="PF00763"/>
    </source>
</evidence>
<feature type="domain" description="Tetrahydrofolate dehydrogenase/cyclohydrolase catalytic" evidence="8">
    <location>
        <begin position="6"/>
        <end position="122"/>
    </location>
</feature>
<keyword evidence="3" id="KW-0554">One-carbon metabolism</keyword>
<evidence type="ECO:0000256" key="6">
    <source>
        <dbReference type="ARBA" id="ARBA00023002"/>
    </source>
</evidence>
<dbReference type="InterPro" id="IPR020630">
    <property type="entry name" value="THF_DH/CycHdrlase_cat_dom"/>
</dbReference>
<dbReference type="OrthoDB" id="5126881at2759"/>
<keyword evidence="4" id="KW-0378">Hydrolase</keyword>
<dbReference type="EMBL" id="LJSK01000159">
    <property type="protein sequence ID" value="KPI85904.1"/>
    <property type="molecule type" value="Genomic_DNA"/>
</dbReference>
<dbReference type="GO" id="GO:0005829">
    <property type="term" value="C:cytosol"/>
    <property type="evidence" value="ECO:0007669"/>
    <property type="project" value="TreeGrafter"/>
</dbReference>
<keyword evidence="11" id="KW-1185">Reference proteome</keyword>
<dbReference type="SUPFAM" id="SSF53223">
    <property type="entry name" value="Aminoacid dehydrogenase-like, N-terminal domain"/>
    <property type="match status" value="1"/>
</dbReference>
<gene>
    <name evidence="10" type="ORF">ABL78_5036</name>
</gene>
<dbReference type="Pfam" id="PF00763">
    <property type="entry name" value="THF_DHG_CYH"/>
    <property type="match status" value="1"/>
</dbReference>
<dbReference type="GO" id="GO:0004477">
    <property type="term" value="F:methenyltetrahydrofolate cyclohydrolase activity"/>
    <property type="evidence" value="ECO:0007669"/>
    <property type="project" value="TreeGrafter"/>
</dbReference>
<keyword evidence="6" id="KW-0560">Oxidoreductase</keyword>
<dbReference type="HAMAP" id="MF_01576">
    <property type="entry name" value="THF_DHG_CYH"/>
    <property type="match status" value="1"/>
</dbReference>
<dbReference type="Pfam" id="PF02882">
    <property type="entry name" value="THF_DHG_CYH_C"/>
    <property type="match status" value="1"/>
</dbReference>
<dbReference type="PANTHER" id="PTHR48099:SF5">
    <property type="entry name" value="C-1-TETRAHYDROFOLATE SYNTHASE, CYTOPLASMIC"/>
    <property type="match status" value="1"/>
</dbReference>
<dbReference type="InterPro" id="IPR020631">
    <property type="entry name" value="THF_DH/CycHdrlase_NAD-bd_dom"/>
</dbReference>
<evidence type="ECO:0000256" key="7">
    <source>
        <dbReference type="ARBA" id="ARBA00023268"/>
    </source>
</evidence>
<keyword evidence="5" id="KW-0521">NADP</keyword>
<evidence type="ECO:0000313" key="11">
    <source>
        <dbReference type="Proteomes" id="UP000038009"/>
    </source>
</evidence>
<dbReference type="FunFam" id="3.40.50.720:FF:000006">
    <property type="entry name" value="Bifunctional protein FolD"/>
    <property type="match status" value="1"/>
</dbReference>
<dbReference type="AlphaFoldDB" id="A0A0N1PCP1"/>
<dbReference type="InterPro" id="IPR000672">
    <property type="entry name" value="THF_DH/CycHdrlase"/>
</dbReference>
<evidence type="ECO:0000256" key="2">
    <source>
        <dbReference type="ARBA" id="ARBA00011738"/>
    </source>
</evidence>
<proteinExistence type="inferred from homology"/>
<dbReference type="InterPro" id="IPR046346">
    <property type="entry name" value="Aminoacid_DH-like_N_sf"/>
</dbReference>
<evidence type="ECO:0000256" key="1">
    <source>
        <dbReference type="ARBA" id="ARBA00004777"/>
    </source>
</evidence>
<dbReference type="VEuPathDB" id="TriTrypDB:Lsey_0159_0140"/>
<dbReference type="CDD" id="cd01080">
    <property type="entry name" value="NAD_bind_m-THF_DH_Cyclohyd"/>
    <property type="match status" value="1"/>
</dbReference>
<name>A0A0N1PCP1_LEPSE</name>
<dbReference type="OMA" id="VCHILTK"/>
<dbReference type="GO" id="GO:0004488">
    <property type="term" value="F:methylenetetrahydrofolate dehydrogenase (NADP+) activity"/>
    <property type="evidence" value="ECO:0007669"/>
    <property type="project" value="InterPro"/>
</dbReference>
<keyword evidence="7" id="KW-0511">Multifunctional enzyme</keyword>
<comment type="pathway">
    <text evidence="1">One-carbon metabolism; tetrahydrofolate interconversion.</text>
</comment>
<evidence type="ECO:0000256" key="4">
    <source>
        <dbReference type="ARBA" id="ARBA00022801"/>
    </source>
</evidence>
<evidence type="ECO:0000256" key="5">
    <source>
        <dbReference type="ARBA" id="ARBA00022857"/>
    </source>
</evidence>
<organism evidence="10 11">
    <name type="scientific">Leptomonas seymouri</name>
    <dbReference type="NCBI Taxonomy" id="5684"/>
    <lineage>
        <taxon>Eukaryota</taxon>
        <taxon>Discoba</taxon>
        <taxon>Euglenozoa</taxon>
        <taxon>Kinetoplastea</taxon>
        <taxon>Metakinetoplastina</taxon>
        <taxon>Trypanosomatida</taxon>
        <taxon>Trypanosomatidae</taxon>
        <taxon>Leishmaniinae</taxon>
        <taxon>Leptomonas</taxon>
    </lineage>
</organism>
<dbReference type="FunFam" id="3.40.50.10860:FF:000005">
    <property type="entry name" value="C-1-tetrahydrofolate synthase, cytoplasmic, putative"/>
    <property type="match status" value="1"/>
</dbReference>